<dbReference type="PANTHER" id="PTHR34997:SF1">
    <property type="entry name" value="PEPTIDOGLYCAN-BINDING LYSIN DOMAIN"/>
    <property type="match status" value="1"/>
</dbReference>
<keyword evidence="2" id="KW-0843">Virulence</keyword>
<evidence type="ECO:0000256" key="3">
    <source>
        <dbReference type="ARBA" id="ARBA00044955"/>
    </source>
</evidence>
<evidence type="ECO:0000256" key="5">
    <source>
        <dbReference type="SAM" id="Phobius"/>
    </source>
</evidence>
<reference evidence="7" key="1">
    <citation type="submission" date="2023-06" db="EMBL/GenBank/DDBJ databases">
        <title>Genome-scale phylogeny and comparative genomics of the fungal order Sordariales.</title>
        <authorList>
            <consortium name="Lawrence Berkeley National Laboratory"/>
            <person name="Hensen N."/>
            <person name="Bonometti L."/>
            <person name="Westerberg I."/>
            <person name="Brannstrom I.O."/>
            <person name="Guillou S."/>
            <person name="Cros-Aarteil S."/>
            <person name="Calhoun S."/>
            <person name="Haridas S."/>
            <person name="Kuo A."/>
            <person name="Mondo S."/>
            <person name="Pangilinan J."/>
            <person name="Riley R."/>
            <person name="Labutti K."/>
            <person name="Andreopoulos B."/>
            <person name="Lipzen A."/>
            <person name="Chen C."/>
            <person name="Yanf M."/>
            <person name="Daum C."/>
            <person name="Ng V."/>
            <person name="Clum A."/>
            <person name="Steindorff A."/>
            <person name="Ohm R."/>
            <person name="Martin F."/>
            <person name="Silar P."/>
            <person name="Natvig D."/>
            <person name="Lalanne C."/>
            <person name="Gautier V."/>
            <person name="Ament-Velasquez S.L."/>
            <person name="Kruys A."/>
            <person name="Hutchinson M.I."/>
            <person name="Powell A.J."/>
            <person name="Barry K."/>
            <person name="Miller A.N."/>
            <person name="Grigoriev I.V."/>
            <person name="Debuchy R."/>
            <person name="Gladieux P."/>
            <person name="Thoren M.H."/>
            <person name="Johannesson H."/>
        </authorList>
    </citation>
    <scope>NUCLEOTIDE SEQUENCE</scope>
    <source>
        <strain evidence="7">SMH4607-1</strain>
    </source>
</reference>
<evidence type="ECO:0000256" key="2">
    <source>
        <dbReference type="ARBA" id="ARBA00023026"/>
    </source>
</evidence>
<keyword evidence="1" id="KW-0147">Chitin-binding</keyword>
<feature type="region of interest" description="Disordered" evidence="4">
    <location>
        <begin position="1"/>
        <end position="23"/>
    </location>
</feature>
<proteinExistence type="inferred from homology"/>
<evidence type="ECO:0000313" key="7">
    <source>
        <dbReference type="EMBL" id="KAK0732202.1"/>
    </source>
</evidence>
<evidence type="ECO:0000256" key="1">
    <source>
        <dbReference type="ARBA" id="ARBA00022669"/>
    </source>
</evidence>
<evidence type="ECO:0000256" key="4">
    <source>
        <dbReference type="SAM" id="MobiDB-lite"/>
    </source>
</evidence>
<dbReference type="SUPFAM" id="SSF54106">
    <property type="entry name" value="LysM domain"/>
    <property type="match status" value="1"/>
</dbReference>
<comment type="caution">
    <text evidence="7">The sequence shown here is derived from an EMBL/GenBank/DDBJ whole genome shotgun (WGS) entry which is preliminary data.</text>
</comment>
<organism evidence="7 8">
    <name type="scientific">Lasiosphaeris hirsuta</name>
    <dbReference type="NCBI Taxonomy" id="260670"/>
    <lineage>
        <taxon>Eukaryota</taxon>
        <taxon>Fungi</taxon>
        <taxon>Dikarya</taxon>
        <taxon>Ascomycota</taxon>
        <taxon>Pezizomycotina</taxon>
        <taxon>Sordariomycetes</taxon>
        <taxon>Sordariomycetidae</taxon>
        <taxon>Sordariales</taxon>
        <taxon>Lasiosphaeriaceae</taxon>
        <taxon>Lasiosphaeris</taxon>
    </lineage>
</organism>
<dbReference type="PANTHER" id="PTHR34997">
    <property type="entry name" value="AM15"/>
    <property type="match status" value="1"/>
</dbReference>
<dbReference type="InterPro" id="IPR052210">
    <property type="entry name" value="LysM1-like"/>
</dbReference>
<dbReference type="AlphaFoldDB" id="A0AA40EBJ1"/>
<accession>A0AA40EBJ1</accession>
<dbReference type="GO" id="GO:0008061">
    <property type="term" value="F:chitin binding"/>
    <property type="evidence" value="ECO:0007669"/>
    <property type="project" value="UniProtKB-KW"/>
</dbReference>
<evidence type="ECO:0000259" key="6">
    <source>
        <dbReference type="PROSITE" id="PS51782"/>
    </source>
</evidence>
<feature type="domain" description="LysM" evidence="6">
    <location>
        <begin position="98"/>
        <end position="145"/>
    </location>
</feature>
<dbReference type="InterPro" id="IPR018392">
    <property type="entry name" value="LysM"/>
</dbReference>
<dbReference type="InterPro" id="IPR036779">
    <property type="entry name" value="LysM_dom_sf"/>
</dbReference>
<dbReference type="PROSITE" id="PS51782">
    <property type="entry name" value="LYSM"/>
    <property type="match status" value="1"/>
</dbReference>
<feature type="transmembrane region" description="Helical" evidence="5">
    <location>
        <begin position="44"/>
        <end position="65"/>
    </location>
</feature>
<comment type="similarity">
    <text evidence="3">Belongs to the secreted LysM effector family.</text>
</comment>
<protein>
    <recommendedName>
        <fullName evidence="6">LysM domain-containing protein</fullName>
    </recommendedName>
</protein>
<dbReference type="EMBL" id="JAUKUA010000001">
    <property type="protein sequence ID" value="KAK0732202.1"/>
    <property type="molecule type" value="Genomic_DNA"/>
</dbReference>
<keyword evidence="5" id="KW-0472">Membrane</keyword>
<gene>
    <name evidence="7" type="ORF">B0H67DRAFT_606697</name>
</gene>
<name>A0AA40EBJ1_9PEZI</name>
<keyword evidence="5" id="KW-1133">Transmembrane helix</keyword>
<keyword evidence="8" id="KW-1185">Reference proteome</keyword>
<dbReference type="CDD" id="cd00118">
    <property type="entry name" value="LysM"/>
    <property type="match status" value="1"/>
</dbReference>
<keyword evidence="5" id="KW-0812">Transmembrane</keyword>
<dbReference type="Proteomes" id="UP001172102">
    <property type="component" value="Unassembled WGS sequence"/>
</dbReference>
<dbReference type="Gene3D" id="3.10.350.10">
    <property type="entry name" value="LysM domain"/>
    <property type="match status" value="1"/>
</dbReference>
<sequence>MSIRLKHPSAILHHQSHQPQQPSDALTSYYYSISNTRTTARMMFINLLAFALAATGISGLATPLVEGDSPDTLQARACAPTKPADLPIQPGAISGCCKWHAVVAGDTCWGIQQKYKLSDAQFSDLNTKVGHGDACVVWKDYYVCVGK</sequence>
<evidence type="ECO:0000313" key="8">
    <source>
        <dbReference type="Proteomes" id="UP001172102"/>
    </source>
</evidence>